<comment type="caution">
    <text evidence="5">The sequence shown here is derived from an EMBL/GenBank/DDBJ whole genome shotgun (WGS) entry which is preliminary data.</text>
</comment>
<dbReference type="GO" id="GO:0003725">
    <property type="term" value="F:double-stranded RNA binding"/>
    <property type="evidence" value="ECO:0007669"/>
    <property type="project" value="TreeGrafter"/>
</dbReference>
<organism evidence="5 6">
    <name type="scientific">Manduca sexta</name>
    <name type="common">Tobacco hawkmoth</name>
    <name type="synonym">Tobacco hornworm</name>
    <dbReference type="NCBI Taxonomy" id="7130"/>
    <lineage>
        <taxon>Eukaryota</taxon>
        <taxon>Metazoa</taxon>
        <taxon>Ecdysozoa</taxon>
        <taxon>Arthropoda</taxon>
        <taxon>Hexapoda</taxon>
        <taxon>Insecta</taxon>
        <taxon>Pterygota</taxon>
        <taxon>Neoptera</taxon>
        <taxon>Endopterygota</taxon>
        <taxon>Lepidoptera</taxon>
        <taxon>Glossata</taxon>
        <taxon>Ditrysia</taxon>
        <taxon>Bombycoidea</taxon>
        <taxon>Sphingidae</taxon>
        <taxon>Sphinginae</taxon>
        <taxon>Sphingini</taxon>
        <taxon>Manduca</taxon>
    </lineage>
</organism>
<evidence type="ECO:0000259" key="4">
    <source>
        <dbReference type="PROSITE" id="PS50137"/>
    </source>
</evidence>
<dbReference type="GO" id="GO:0005634">
    <property type="term" value="C:nucleus"/>
    <property type="evidence" value="ECO:0007669"/>
    <property type="project" value="TreeGrafter"/>
</dbReference>
<feature type="region of interest" description="Disordered" evidence="3">
    <location>
        <begin position="18"/>
        <end position="76"/>
    </location>
</feature>
<gene>
    <name evidence="5" type="ORF">O3G_MSEX009744</name>
</gene>
<name>A0A921ZEG3_MANSE</name>
<feature type="compositionally biased region" description="Low complexity" evidence="3">
    <location>
        <begin position="57"/>
        <end position="69"/>
    </location>
</feature>
<feature type="domain" description="DRBM" evidence="4">
    <location>
        <begin position="138"/>
        <end position="209"/>
    </location>
</feature>
<sequence>MVVTTVKCGGPLALFAGGSPQRRWGYATRSSAPTHDYFDQTQQQQGYTPMRKPYSVQNQHQQQQHQPKQFQPPQPAQNIQTIQNEVEMKSEPNALNTDEEAARPSWMKSKLPGVKKISNKERRRRQNAHLRRLLTPKNALMALNELLLNEQIPNEFKVEPTATKQFYNQPTSNFCADLTVEGNVYKGYGETKLTARNAAAEQAIRDIMIKKMSKILNSDGSLNGEAATDEEAVPMIQLASFALHKLFTEWECEGHKAKPRVLPLNAANMHPCMLLTYMRPQQEYRELGVAGDRPQNMIFTVGVHVDGEVYTGKAPNKKEARKAAARAACAALFGVTFSEHAADTTPQLPPQAAA</sequence>
<dbReference type="GO" id="GO:0016442">
    <property type="term" value="C:RISC complex"/>
    <property type="evidence" value="ECO:0007669"/>
    <property type="project" value="TreeGrafter"/>
</dbReference>
<dbReference type="GO" id="GO:0030422">
    <property type="term" value="P:siRNA processing"/>
    <property type="evidence" value="ECO:0007669"/>
    <property type="project" value="TreeGrafter"/>
</dbReference>
<keyword evidence="6" id="KW-1185">Reference proteome</keyword>
<evidence type="ECO:0000256" key="2">
    <source>
        <dbReference type="PROSITE-ProRule" id="PRU00266"/>
    </source>
</evidence>
<dbReference type="Proteomes" id="UP000791440">
    <property type="component" value="Unassembled WGS sequence"/>
</dbReference>
<dbReference type="PROSITE" id="PS50137">
    <property type="entry name" value="DS_RBD"/>
    <property type="match status" value="2"/>
</dbReference>
<evidence type="ECO:0000313" key="6">
    <source>
        <dbReference type="Proteomes" id="UP000791440"/>
    </source>
</evidence>
<dbReference type="GO" id="GO:0035197">
    <property type="term" value="F:siRNA binding"/>
    <property type="evidence" value="ECO:0007669"/>
    <property type="project" value="TreeGrafter"/>
</dbReference>
<feature type="domain" description="DRBM" evidence="4">
    <location>
        <begin position="299"/>
        <end position="334"/>
    </location>
</feature>
<dbReference type="EMBL" id="JH668513">
    <property type="protein sequence ID" value="KAG6456478.1"/>
    <property type="molecule type" value="Genomic_DNA"/>
</dbReference>
<evidence type="ECO:0000313" key="5">
    <source>
        <dbReference type="EMBL" id="KAG6456478.1"/>
    </source>
</evidence>
<feature type="compositionally biased region" description="Polar residues" evidence="3">
    <location>
        <begin position="28"/>
        <end position="47"/>
    </location>
</feature>
<dbReference type="PANTHER" id="PTHR46205:SF5">
    <property type="entry name" value="BLANKS-RELATED"/>
    <property type="match status" value="1"/>
</dbReference>
<keyword evidence="1 2" id="KW-0694">RNA-binding</keyword>
<evidence type="ECO:0000256" key="1">
    <source>
        <dbReference type="ARBA" id="ARBA00022884"/>
    </source>
</evidence>
<evidence type="ECO:0000256" key="3">
    <source>
        <dbReference type="SAM" id="MobiDB-lite"/>
    </source>
</evidence>
<proteinExistence type="predicted"/>
<dbReference type="InterPro" id="IPR014720">
    <property type="entry name" value="dsRBD_dom"/>
</dbReference>
<reference evidence="5" key="1">
    <citation type="journal article" date="2016" name="Insect Biochem. Mol. Biol.">
        <title>Multifaceted biological insights from a draft genome sequence of the tobacco hornworm moth, Manduca sexta.</title>
        <authorList>
            <person name="Kanost M.R."/>
            <person name="Arrese E.L."/>
            <person name="Cao X."/>
            <person name="Chen Y.R."/>
            <person name="Chellapilla S."/>
            <person name="Goldsmith M.R."/>
            <person name="Grosse-Wilde E."/>
            <person name="Heckel D.G."/>
            <person name="Herndon N."/>
            <person name="Jiang H."/>
            <person name="Papanicolaou A."/>
            <person name="Qu J."/>
            <person name="Soulages J.L."/>
            <person name="Vogel H."/>
            <person name="Walters J."/>
            <person name="Waterhouse R.M."/>
            <person name="Ahn S.J."/>
            <person name="Almeida F.C."/>
            <person name="An C."/>
            <person name="Aqrawi P."/>
            <person name="Bretschneider A."/>
            <person name="Bryant W.B."/>
            <person name="Bucks S."/>
            <person name="Chao H."/>
            <person name="Chevignon G."/>
            <person name="Christen J.M."/>
            <person name="Clarke D.F."/>
            <person name="Dittmer N.T."/>
            <person name="Ferguson L.C.F."/>
            <person name="Garavelou S."/>
            <person name="Gordon K.H.J."/>
            <person name="Gunaratna R.T."/>
            <person name="Han Y."/>
            <person name="Hauser F."/>
            <person name="He Y."/>
            <person name="Heidel-Fischer H."/>
            <person name="Hirsh A."/>
            <person name="Hu Y."/>
            <person name="Jiang H."/>
            <person name="Kalra D."/>
            <person name="Klinner C."/>
            <person name="Konig C."/>
            <person name="Kovar C."/>
            <person name="Kroll A.R."/>
            <person name="Kuwar S.S."/>
            <person name="Lee S.L."/>
            <person name="Lehman R."/>
            <person name="Li K."/>
            <person name="Li Z."/>
            <person name="Liang H."/>
            <person name="Lovelace S."/>
            <person name="Lu Z."/>
            <person name="Mansfield J.H."/>
            <person name="McCulloch K.J."/>
            <person name="Mathew T."/>
            <person name="Morton B."/>
            <person name="Muzny D.M."/>
            <person name="Neunemann D."/>
            <person name="Ongeri F."/>
            <person name="Pauchet Y."/>
            <person name="Pu L.L."/>
            <person name="Pyrousis I."/>
            <person name="Rao X.J."/>
            <person name="Redding A."/>
            <person name="Roesel C."/>
            <person name="Sanchez-Gracia A."/>
            <person name="Schaack S."/>
            <person name="Shukla A."/>
            <person name="Tetreau G."/>
            <person name="Wang Y."/>
            <person name="Xiong G.H."/>
            <person name="Traut W."/>
            <person name="Walsh T.K."/>
            <person name="Worley K.C."/>
            <person name="Wu D."/>
            <person name="Wu W."/>
            <person name="Wu Y.Q."/>
            <person name="Zhang X."/>
            <person name="Zou Z."/>
            <person name="Zucker H."/>
            <person name="Briscoe A.D."/>
            <person name="Burmester T."/>
            <person name="Clem R.J."/>
            <person name="Feyereisen R."/>
            <person name="Grimmelikhuijzen C.J.P."/>
            <person name="Hamodrakas S.J."/>
            <person name="Hansson B.S."/>
            <person name="Huguet E."/>
            <person name="Jermiin L.S."/>
            <person name="Lan Q."/>
            <person name="Lehman H.K."/>
            <person name="Lorenzen M."/>
            <person name="Merzendorfer H."/>
            <person name="Michalopoulos I."/>
            <person name="Morton D.B."/>
            <person name="Muthukrishnan S."/>
            <person name="Oakeshott J.G."/>
            <person name="Palmer W."/>
            <person name="Park Y."/>
            <person name="Passarelli A.L."/>
            <person name="Rozas J."/>
            <person name="Schwartz L.M."/>
            <person name="Smith W."/>
            <person name="Southgate A."/>
            <person name="Vilcinskas A."/>
            <person name="Vogt R."/>
            <person name="Wang P."/>
            <person name="Werren J."/>
            <person name="Yu X.Q."/>
            <person name="Zhou J.J."/>
            <person name="Brown S.J."/>
            <person name="Scherer S.E."/>
            <person name="Richards S."/>
            <person name="Blissard G.W."/>
        </authorList>
    </citation>
    <scope>NUCLEOTIDE SEQUENCE</scope>
</reference>
<dbReference type="InterPro" id="IPR051247">
    <property type="entry name" value="RLC_Component"/>
</dbReference>
<reference evidence="5" key="2">
    <citation type="submission" date="2020-12" db="EMBL/GenBank/DDBJ databases">
        <authorList>
            <person name="Kanost M."/>
        </authorList>
    </citation>
    <scope>NUCLEOTIDE SEQUENCE</scope>
</reference>
<dbReference type="PANTHER" id="PTHR46205">
    <property type="entry name" value="LOQUACIOUS, ISOFORM B"/>
    <property type="match status" value="1"/>
</dbReference>
<dbReference type="AlphaFoldDB" id="A0A921ZEG3"/>
<dbReference type="GO" id="GO:0005737">
    <property type="term" value="C:cytoplasm"/>
    <property type="evidence" value="ECO:0007669"/>
    <property type="project" value="TreeGrafter"/>
</dbReference>
<dbReference type="SMART" id="SM00358">
    <property type="entry name" value="DSRM"/>
    <property type="match status" value="2"/>
</dbReference>
<dbReference type="GO" id="GO:0070578">
    <property type="term" value="C:RISC-loading complex"/>
    <property type="evidence" value="ECO:0007669"/>
    <property type="project" value="TreeGrafter"/>
</dbReference>
<accession>A0A921ZEG3</accession>
<dbReference type="Pfam" id="PF00035">
    <property type="entry name" value="dsrm"/>
    <property type="match status" value="1"/>
</dbReference>
<dbReference type="GO" id="GO:0070920">
    <property type="term" value="P:regulation of regulatory ncRNA processing"/>
    <property type="evidence" value="ECO:0007669"/>
    <property type="project" value="TreeGrafter"/>
</dbReference>
<protein>
    <recommendedName>
        <fullName evidence="4">DRBM domain-containing protein</fullName>
    </recommendedName>
</protein>